<sequence>MSTRMSLGQRYLMEALQVPKIHRDRLRKRVREGKCITIHEDGSECQNPVVSRGLCTLCKQHYYLARRKQEGEAAKIEFEKEKVNQGLILPQGTQADWTTKNPFLRDAS</sequence>
<name>A0A5C6FYV3_9PLAN</name>
<evidence type="ECO:0000313" key="2">
    <source>
        <dbReference type="Proteomes" id="UP000316476"/>
    </source>
</evidence>
<dbReference type="AlphaFoldDB" id="A0A5C6FYV3"/>
<dbReference type="RefSeq" id="WP_146413106.1">
    <property type="nucleotide sequence ID" value="NZ_SJPZ01000001.1"/>
</dbReference>
<dbReference type="Proteomes" id="UP000316476">
    <property type="component" value="Unassembled WGS sequence"/>
</dbReference>
<reference evidence="1 2" key="1">
    <citation type="submission" date="2019-02" db="EMBL/GenBank/DDBJ databases">
        <title>Deep-cultivation of Planctomycetes and their phenomic and genomic characterization uncovers novel biology.</title>
        <authorList>
            <person name="Wiegand S."/>
            <person name="Jogler M."/>
            <person name="Boedeker C."/>
            <person name="Pinto D."/>
            <person name="Vollmers J."/>
            <person name="Rivas-Marin E."/>
            <person name="Kohn T."/>
            <person name="Peeters S.H."/>
            <person name="Heuer A."/>
            <person name="Rast P."/>
            <person name="Oberbeckmann S."/>
            <person name="Bunk B."/>
            <person name="Jeske O."/>
            <person name="Meyerdierks A."/>
            <person name="Storesund J.E."/>
            <person name="Kallscheuer N."/>
            <person name="Luecker S."/>
            <person name="Lage O.M."/>
            <person name="Pohl T."/>
            <person name="Merkel B.J."/>
            <person name="Hornburger P."/>
            <person name="Mueller R.-W."/>
            <person name="Bruemmer F."/>
            <person name="Labrenz M."/>
            <person name="Spormann A.M."/>
            <person name="Op Den Camp H."/>
            <person name="Overmann J."/>
            <person name="Amann R."/>
            <person name="Jetten M.S.M."/>
            <person name="Mascher T."/>
            <person name="Medema M.H."/>
            <person name="Devos D.P."/>
            <person name="Kaster A.-K."/>
            <person name="Ovreas L."/>
            <person name="Rohde M."/>
            <person name="Galperin M.Y."/>
            <person name="Jogler C."/>
        </authorList>
    </citation>
    <scope>NUCLEOTIDE SEQUENCE [LARGE SCALE GENOMIC DNA]</scope>
    <source>
        <strain evidence="1 2">V7</strain>
    </source>
</reference>
<proteinExistence type="predicted"/>
<protein>
    <submittedName>
        <fullName evidence="1">Uncharacterized protein</fullName>
    </submittedName>
</protein>
<accession>A0A5C6FYV3</accession>
<gene>
    <name evidence="1" type="ORF">V7x_20460</name>
</gene>
<dbReference type="EMBL" id="SJPZ01000001">
    <property type="protein sequence ID" value="TWU66480.1"/>
    <property type="molecule type" value="Genomic_DNA"/>
</dbReference>
<evidence type="ECO:0000313" key="1">
    <source>
        <dbReference type="EMBL" id="TWU66480.1"/>
    </source>
</evidence>
<organism evidence="1 2">
    <name type="scientific">Crateriforma conspicua</name>
    <dbReference type="NCBI Taxonomy" id="2527996"/>
    <lineage>
        <taxon>Bacteria</taxon>
        <taxon>Pseudomonadati</taxon>
        <taxon>Planctomycetota</taxon>
        <taxon>Planctomycetia</taxon>
        <taxon>Planctomycetales</taxon>
        <taxon>Planctomycetaceae</taxon>
        <taxon>Crateriforma</taxon>
    </lineage>
</organism>
<comment type="caution">
    <text evidence="1">The sequence shown here is derived from an EMBL/GenBank/DDBJ whole genome shotgun (WGS) entry which is preliminary data.</text>
</comment>